<dbReference type="GO" id="GO:0006241">
    <property type="term" value="P:CTP biosynthetic process"/>
    <property type="evidence" value="ECO:0007669"/>
    <property type="project" value="UniProtKB-UniRule"/>
</dbReference>
<name>A0A1H2ZCX9_9FIRM</name>
<comment type="subunit">
    <text evidence="12">Homotetramer.</text>
</comment>
<dbReference type="GO" id="GO:0004550">
    <property type="term" value="F:nucleoside diphosphate kinase activity"/>
    <property type="evidence" value="ECO:0007669"/>
    <property type="project" value="UniProtKB-UniRule"/>
</dbReference>
<dbReference type="PRINTS" id="PR01243">
    <property type="entry name" value="NUCDPKINASE"/>
</dbReference>
<evidence type="ECO:0000256" key="3">
    <source>
        <dbReference type="ARBA" id="ARBA00012966"/>
    </source>
</evidence>
<evidence type="ECO:0000259" key="16">
    <source>
        <dbReference type="SMART" id="SM00562"/>
    </source>
</evidence>
<dbReference type="FunFam" id="3.30.70.141:FF:000003">
    <property type="entry name" value="Nucleoside diphosphate kinase"/>
    <property type="match status" value="1"/>
</dbReference>
<evidence type="ECO:0000256" key="8">
    <source>
        <dbReference type="ARBA" id="ARBA00022777"/>
    </source>
</evidence>
<evidence type="ECO:0000256" key="14">
    <source>
        <dbReference type="RuleBase" id="RU004011"/>
    </source>
</evidence>
<keyword evidence="12" id="KW-0963">Cytoplasm</keyword>
<evidence type="ECO:0000256" key="11">
    <source>
        <dbReference type="ARBA" id="ARBA00023080"/>
    </source>
</evidence>
<feature type="binding site" evidence="12 13">
    <location>
        <position position="85"/>
    </location>
    <ligand>
        <name>ATP</name>
        <dbReference type="ChEBI" id="CHEBI:30616"/>
    </ligand>
</feature>
<keyword evidence="6 12" id="KW-0479">Metal-binding</keyword>
<dbReference type="AlphaFoldDB" id="A0A1H2ZCX9"/>
<dbReference type="GO" id="GO:0005524">
    <property type="term" value="F:ATP binding"/>
    <property type="evidence" value="ECO:0007669"/>
    <property type="project" value="UniProtKB-UniRule"/>
</dbReference>
<dbReference type="GO" id="GO:0046872">
    <property type="term" value="F:metal ion binding"/>
    <property type="evidence" value="ECO:0007669"/>
    <property type="project" value="UniProtKB-KW"/>
</dbReference>
<keyword evidence="11 12" id="KW-0546">Nucleotide metabolism</keyword>
<comment type="catalytic activity">
    <reaction evidence="12">
        <text>a ribonucleoside 5'-diphosphate + ATP = a ribonucleoside 5'-triphosphate + ADP</text>
        <dbReference type="Rhea" id="RHEA:18113"/>
        <dbReference type="ChEBI" id="CHEBI:30616"/>
        <dbReference type="ChEBI" id="CHEBI:57930"/>
        <dbReference type="ChEBI" id="CHEBI:61557"/>
        <dbReference type="ChEBI" id="CHEBI:456216"/>
        <dbReference type="EC" id="2.7.4.6"/>
    </reaction>
</comment>
<dbReference type="InterPro" id="IPR023005">
    <property type="entry name" value="Nucleoside_diP_kinase_AS"/>
</dbReference>
<comment type="similarity">
    <text evidence="2 12 13 14">Belongs to the NDK family.</text>
</comment>
<evidence type="ECO:0000256" key="5">
    <source>
        <dbReference type="ARBA" id="ARBA00022679"/>
    </source>
</evidence>
<dbReference type="RefSeq" id="WP_093752937.1">
    <property type="nucleotide sequence ID" value="NZ_BSYN01000003.1"/>
</dbReference>
<keyword evidence="9 12" id="KW-0067">ATP-binding</keyword>
<accession>A0A1H2ZCX9</accession>
<evidence type="ECO:0000256" key="9">
    <source>
        <dbReference type="ARBA" id="ARBA00022840"/>
    </source>
</evidence>
<feature type="binding site" evidence="12 13">
    <location>
        <position position="102"/>
    </location>
    <ligand>
        <name>ATP</name>
        <dbReference type="ChEBI" id="CHEBI:30616"/>
    </ligand>
</feature>
<evidence type="ECO:0000256" key="4">
    <source>
        <dbReference type="ARBA" id="ARBA00017632"/>
    </source>
</evidence>
<feature type="binding site" evidence="12 13">
    <location>
        <position position="91"/>
    </location>
    <ligand>
        <name>ATP</name>
        <dbReference type="ChEBI" id="CHEBI:30616"/>
    </ligand>
</feature>
<dbReference type="EMBL" id="FNNG01000007">
    <property type="protein sequence ID" value="SDX15352.1"/>
    <property type="molecule type" value="Genomic_DNA"/>
</dbReference>
<comment type="subcellular location">
    <subcellularLocation>
        <location evidence="12">Cytoplasm</location>
    </subcellularLocation>
</comment>
<evidence type="ECO:0000256" key="7">
    <source>
        <dbReference type="ARBA" id="ARBA00022741"/>
    </source>
</evidence>
<dbReference type="GO" id="GO:0006183">
    <property type="term" value="P:GTP biosynthetic process"/>
    <property type="evidence" value="ECO:0007669"/>
    <property type="project" value="UniProtKB-UniRule"/>
</dbReference>
<dbReference type="InterPro" id="IPR001564">
    <property type="entry name" value="Nucleoside_diP_kinase"/>
</dbReference>
<evidence type="ECO:0000256" key="12">
    <source>
        <dbReference type="HAMAP-Rule" id="MF_00451"/>
    </source>
</evidence>
<dbReference type="NCBIfam" id="NF001908">
    <property type="entry name" value="PRK00668.1"/>
    <property type="match status" value="1"/>
</dbReference>
<keyword evidence="18" id="KW-1185">Reference proteome</keyword>
<evidence type="ECO:0000256" key="15">
    <source>
        <dbReference type="RuleBase" id="RU004013"/>
    </source>
</evidence>
<feature type="active site" description="Pros-phosphohistidine intermediate" evidence="12 13">
    <location>
        <position position="115"/>
    </location>
</feature>
<evidence type="ECO:0000256" key="13">
    <source>
        <dbReference type="PROSITE-ProRule" id="PRU00706"/>
    </source>
</evidence>
<dbReference type="PROSITE" id="PS00469">
    <property type="entry name" value="NDPK"/>
    <property type="match status" value="1"/>
</dbReference>
<evidence type="ECO:0000256" key="1">
    <source>
        <dbReference type="ARBA" id="ARBA00001946"/>
    </source>
</evidence>
<reference evidence="17 18" key="1">
    <citation type="submission" date="2016-10" db="EMBL/GenBank/DDBJ databases">
        <authorList>
            <person name="de Groot N.N."/>
        </authorList>
    </citation>
    <scope>NUCLEOTIDE SEQUENCE [LARGE SCALE GENOMIC DNA]</scope>
    <source>
        <strain evidence="17 18">DSM 23310</strain>
    </source>
</reference>
<feature type="binding site" evidence="12 13">
    <location>
        <position position="57"/>
    </location>
    <ligand>
        <name>ATP</name>
        <dbReference type="ChEBI" id="CHEBI:30616"/>
    </ligand>
</feature>
<organism evidence="17 18">
    <name type="scientific">Tepidimicrobium xylanilyticum</name>
    <dbReference type="NCBI Taxonomy" id="1123352"/>
    <lineage>
        <taxon>Bacteria</taxon>
        <taxon>Bacillati</taxon>
        <taxon>Bacillota</taxon>
        <taxon>Tissierellia</taxon>
        <taxon>Tissierellales</taxon>
        <taxon>Tepidimicrobiaceae</taxon>
        <taxon>Tepidimicrobium</taxon>
    </lineage>
</organism>
<dbReference type="PANTHER" id="PTHR11349">
    <property type="entry name" value="NUCLEOSIDE DIPHOSPHATE KINASE"/>
    <property type="match status" value="1"/>
</dbReference>
<gene>
    <name evidence="12" type="primary">ndk</name>
    <name evidence="17" type="ORF">SAMN05660923_01801</name>
</gene>
<feature type="binding site" evidence="12 13">
    <location>
        <position position="112"/>
    </location>
    <ligand>
        <name>ATP</name>
        <dbReference type="ChEBI" id="CHEBI:30616"/>
    </ligand>
</feature>
<evidence type="ECO:0000256" key="6">
    <source>
        <dbReference type="ARBA" id="ARBA00022723"/>
    </source>
</evidence>
<dbReference type="HAMAP" id="MF_00451">
    <property type="entry name" value="NDP_kinase"/>
    <property type="match status" value="1"/>
</dbReference>
<evidence type="ECO:0000256" key="2">
    <source>
        <dbReference type="ARBA" id="ARBA00008142"/>
    </source>
</evidence>
<dbReference type="OrthoDB" id="9801161at2"/>
<dbReference type="InterPro" id="IPR034907">
    <property type="entry name" value="NDK-like_dom"/>
</dbReference>
<keyword evidence="8 12" id="KW-0418">Kinase</keyword>
<keyword evidence="12" id="KW-0597">Phosphoprotein</keyword>
<sequence length="132" mass="15264">MERTFIMIKPDGVERKLLGEIISRIEKKGFRIIRAKLFQPDRELVEEHYIEHKDKPFFEEIVEYITRGSVMAMEVEGDSAIEMMRNMIGATDPKKALPGTIRGDFAYSISENIIHGSDSKESAKRELKLWFG</sequence>
<dbReference type="SMART" id="SM00562">
    <property type="entry name" value="NDK"/>
    <property type="match status" value="1"/>
</dbReference>
<dbReference type="InterPro" id="IPR036850">
    <property type="entry name" value="NDK-like_dom_sf"/>
</dbReference>
<feature type="binding site" evidence="12 13">
    <location>
        <position position="9"/>
    </location>
    <ligand>
        <name>ATP</name>
        <dbReference type="ChEBI" id="CHEBI:30616"/>
    </ligand>
</feature>
<dbReference type="GO" id="GO:0006228">
    <property type="term" value="P:UTP biosynthetic process"/>
    <property type="evidence" value="ECO:0007669"/>
    <property type="project" value="UniProtKB-UniRule"/>
</dbReference>
<protein>
    <recommendedName>
        <fullName evidence="4 12">Nucleoside diphosphate kinase</fullName>
        <shortName evidence="12">NDK</shortName>
        <shortName evidence="12">NDP kinase</shortName>
        <ecNumber evidence="3 12">2.7.4.6</ecNumber>
    </recommendedName>
    <alternativeName>
        <fullName evidence="12">Nucleoside-2-P kinase</fullName>
    </alternativeName>
</protein>
<keyword evidence="7 12" id="KW-0547">Nucleotide-binding</keyword>
<keyword evidence="10 12" id="KW-0460">Magnesium</keyword>
<proteinExistence type="inferred from homology"/>
<dbReference type="EC" id="2.7.4.6" evidence="3 12"/>
<keyword evidence="5 12" id="KW-0808">Transferase</keyword>
<dbReference type="PROSITE" id="PS51374">
    <property type="entry name" value="NDPK_LIKE"/>
    <property type="match status" value="1"/>
</dbReference>
<dbReference type="CDD" id="cd04413">
    <property type="entry name" value="NDPk_I"/>
    <property type="match status" value="1"/>
</dbReference>
<comment type="function">
    <text evidence="12">Major role in the synthesis of nucleoside triphosphates other than ATP. The ATP gamma phosphate is transferred to the NDP beta phosphate via a ping-pong mechanism, using a phosphorylated active-site intermediate.</text>
</comment>
<evidence type="ECO:0000313" key="17">
    <source>
        <dbReference type="EMBL" id="SDX15352.1"/>
    </source>
</evidence>
<dbReference type="Gene3D" id="3.30.70.141">
    <property type="entry name" value="Nucleoside diphosphate kinase-like domain"/>
    <property type="match status" value="1"/>
</dbReference>
<comment type="catalytic activity">
    <reaction evidence="12 15">
        <text>a 2'-deoxyribonucleoside 5'-diphosphate + ATP = a 2'-deoxyribonucleoside 5'-triphosphate + ADP</text>
        <dbReference type="Rhea" id="RHEA:44640"/>
        <dbReference type="ChEBI" id="CHEBI:30616"/>
        <dbReference type="ChEBI" id="CHEBI:61560"/>
        <dbReference type="ChEBI" id="CHEBI:73316"/>
        <dbReference type="ChEBI" id="CHEBI:456216"/>
        <dbReference type="EC" id="2.7.4.6"/>
    </reaction>
</comment>
<dbReference type="Proteomes" id="UP000198828">
    <property type="component" value="Unassembled WGS sequence"/>
</dbReference>
<feature type="domain" description="Nucleoside diphosphate kinase-like" evidence="16">
    <location>
        <begin position="1"/>
        <end position="132"/>
    </location>
</feature>
<dbReference type="Pfam" id="PF00334">
    <property type="entry name" value="NDK"/>
    <property type="match status" value="1"/>
</dbReference>
<evidence type="ECO:0000256" key="10">
    <source>
        <dbReference type="ARBA" id="ARBA00022842"/>
    </source>
</evidence>
<comment type="cofactor">
    <cofactor evidence="1 12">
        <name>Mg(2+)</name>
        <dbReference type="ChEBI" id="CHEBI:18420"/>
    </cofactor>
</comment>
<dbReference type="SUPFAM" id="SSF54919">
    <property type="entry name" value="Nucleoside diphosphate kinase, NDK"/>
    <property type="match status" value="1"/>
</dbReference>
<evidence type="ECO:0000313" key="18">
    <source>
        <dbReference type="Proteomes" id="UP000198828"/>
    </source>
</evidence>
<dbReference type="GO" id="GO:0005737">
    <property type="term" value="C:cytoplasm"/>
    <property type="evidence" value="ECO:0007669"/>
    <property type="project" value="UniProtKB-SubCell"/>
</dbReference>